<keyword evidence="2" id="KW-1185">Reference proteome</keyword>
<proteinExistence type="predicted"/>
<dbReference type="HOGENOM" id="CLU_2005349_0_0_1"/>
<protein>
    <submittedName>
        <fullName evidence="1">Uncharacterized protein</fullName>
    </submittedName>
</protein>
<gene>
    <name evidence="1" type="ORF">SEPMUDRAFT_147629</name>
</gene>
<sequence length="124" mass="13985">MSRNISHGGLRRLDLTGSRSSPGLLSPNSGRIVCVYWTQEMHLRDMSTYQDLPILVPLQSENHLTPDQYLVMLFPVQVSVLATSSLLYCCALASLEFGYPFFMSRPFGQSILLTCFYCKARCLI</sequence>
<name>M3C6J7_SPHMS</name>
<dbReference type="AlphaFoldDB" id="M3C6J7"/>
<organism evidence="1 2">
    <name type="scientific">Sphaerulina musiva (strain SO2202)</name>
    <name type="common">Poplar stem canker fungus</name>
    <name type="synonym">Septoria musiva</name>
    <dbReference type="NCBI Taxonomy" id="692275"/>
    <lineage>
        <taxon>Eukaryota</taxon>
        <taxon>Fungi</taxon>
        <taxon>Dikarya</taxon>
        <taxon>Ascomycota</taxon>
        <taxon>Pezizomycotina</taxon>
        <taxon>Dothideomycetes</taxon>
        <taxon>Dothideomycetidae</taxon>
        <taxon>Mycosphaerellales</taxon>
        <taxon>Mycosphaerellaceae</taxon>
        <taxon>Sphaerulina</taxon>
    </lineage>
</organism>
<dbReference type="GeneID" id="27901562"/>
<accession>M3C6J7</accession>
<evidence type="ECO:0000313" key="2">
    <source>
        <dbReference type="Proteomes" id="UP000016931"/>
    </source>
</evidence>
<dbReference type="EMBL" id="KB456261">
    <property type="protein sequence ID" value="EMF15866.1"/>
    <property type="molecule type" value="Genomic_DNA"/>
</dbReference>
<reference evidence="1 2" key="1">
    <citation type="journal article" date="2012" name="PLoS Pathog.">
        <title>Diverse lifestyles and strategies of plant pathogenesis encoded in the genomes of eighteen Dothideomycetes fungi.</title>
        <authorList>
            <person name="Ohm R.A."/>
            <person name="Feau N."/>
            <person name="Henrissat B."/>
            <person name="Schoch C.L."/>
            <person name="Horwitz B.A."/>
            <person name="Barry K.W."/>
            <person name="Condon B.J."/>
            <person name="Copeland A.C."/>
            <person name="Dhillon B."/>
            <person name="Glaser F."/>
            <person name="Hesse C.N."/>
            <person name="Kosti I."/>
            <person name="LaButti K."/>
            <person name="Lindquist E.A."/>
            <person name="Lucas S."/>
            <person name="Salamov A.A."/>
            <person name="Bradshaw R.E."/>
            <person name="Ciuffetti L."/>
            <person name="Hamelin R.C."/>
            <person name="Kema G.H.J."/>
            <person name="Lawrence C."/>
            <person name="Scott J.A."/>
            <person name="Spatafora J.W."/>
            <person name="Turgeon B.G."/>
            <person name="de Wit P.J.G.M."/>
            <person name="Zhong S."/>
            <person name="Goodwin S.B."/>
            <person name="Grigoriev I.V."/>
        </authorList>
    </citation>
    <scope>NUCLEOTIDE SEQUENCE [LARGE SCALE GENOMIC DNA]</scope>
    <source>
        <strain evidence="1 2">SO2202</strain>
    </source>
</reference>
<dbReference type="Proteomes" id="UP000016931">
    <property type="component" value="Unassembled WGS sequence"/>
</dbReference>
<evidence type="ECO:0000313" key="1">
    <source>
        <dbReference type="EMBL" id="EMF15866.1"/>
    </source>
</evidence>
<dbReference type="RefSeq" id="XP_016763987.1">
    <property type="nucleotide sequence ID" value="XM_016904425.1"/>
</dbReference>